<keyword evidence="3" id="KW-0238">DNA-binding</keyword>
<protein>
    <submittedName>
        <fullName evidence="5">MutS-like protein</fullName>
    </submittedName>
</protein>
<dbReference type="PANTHER" id="PTHR11361">
    <property type="entry name" value="DNA MISMATCH REPAIR PROTEIN MUTS FAMILY MEMBER"/>
    <property type="match status" value="1"/>
</dbReference>
<dbReference type="SUPFAM" id="SSF52540">
    <property type="entry name" value="P-loop containing nucleoside triphosphate hydrolases"/>
    <property type="match status" value="1"/>
</dbReference>
<comment type="caution">
    <text evidence="5">The sequence shown here is derived from an EMBL/GenBank/DDBJ whole genome shotgun (WGS) entry which is preliminary data.</text>
</comment>
<dbReference type="InterPro" id="IPR045076">
    <property type="entry name" value="MutS"/>
</dbReference>
<feature type="domain" description="DNA mismatch repair proteins mutS family" evidence="4">
    <location>
        <begin position="360"/>
        <end position="540"/>
    </location>
</feature>
<dbReference type="EMBL" id="QXDC01000002">
    <property type="protein sequence ID" value="RIA46689.1"/>
    <property type="molecule type" value="Genomic_DNA"/>
</dbReference>
<keyword evidence="2" id="KW-0067">ATP-binding</keyword>
<evidence type="ECO:0000313" key="5">
    <source>
        <dbReference type="EMBL" id="RIA46689.1"/>
    </source>
</evidence>
<dbReference type="GO" id="GO:0006298">
    <property type="term" value="P:mismatch repair"/>
    <property type="evidence" value="ECO:0007669"/>
    <property type="project" value="InterPro"/>
</dbReference>
<dbReference type="GO" id="GO:0030983">
    <property type="term" value="F:mismatched DNA binding"/>
    <property type="evidence" value="ECO:0007669"/>
    <property type="project" value="InterPro"/>
</dbReference>
<evidence type="ECO:0000256" key="2">
    <source>
        <dbReference type="ARBA" id="ARBA00022840"/>
    </source>
</evidence>
<keyword evidence="1" id="KW-0547">Nucleotide-binding</keyword>
<evidence type="ECO:0000256" key="1">
    <source>
        <dbReference type="ARBA" id="ARBA00022741"/>
    </source>
</evidence>
<dbReference type="AlphaFoldDB" id="A0A397PFT2"/>
<dbReference type="Pfam" id="PF00488">
    <property type="entry name" value="MutS_V"/>
    <property type="match status" value="1"/>
</dbReference>
<reference evidence="5 6" key="1">
    <citation type="submission" date="2018-08" db="EMBL/GenBank/DDBJ databases">
        <title>Genomic Encyclopedia of Type Strains, Phase IV (KMG-IV): sequencing the most valuable type-strain genomes for metagenomic binning, comparative biology and taxonomic classification.</title>
        <authorList>
            <person name="Goeker M."/>
        </authorList>
    </citation>
    <scope>NUCLEOTIDE SEQUENCE [LARGE SCALE GENOMIC DNA]</scope>
    <source>
        <strain evidence="5 6">DSM 25527</strain>
    </source>
</reference>
<dbReference type="InterPro" id="IPR027417">
    <property type="entry name" value="P-loop_NTPase"/>
</dbReference>
<organism evidence="5 6">
    <name type="scientific">Hephaestia caeni</name>
    <dbReference type="NCBI Taxonomy" id="645617"/>
    <lineage>
        <taxon>Bacteria</taxon>
        <taxon>Pseudomonadati</taxon>
        <taxon>Pseudomonadota</taxon>
        <taxon>Alphaproteobacteria</taxon>
        <taxon>Sphingomonadales</taxon>
        <taxon>Sphingomonadaceae</taxon>
        <taxon>Hephaestia</taxon>
    </lineage>
</organism>
<sequence length="543" mass="59950">MKAFLLFPDRESDWIWVGKAAALGEARRTGRMAHGLDNFDPSRAYPWNAAALRHDLALDTLIDAAAGEADDVRAAFTRELLNAPDNDAETIRHRQAILADALKTPKALRELHAIAEAAVAEQHRHFLGTMMRDYPDAVLRWAIEMLEAMLGPLRRLQRLSVREIDRVEAPGWRRFHAMIRDELNDAYLASIEQRLRELKMRDGVLMSAALGSGNRAVDFRLHQPPVDEESWWHRWLRQWLPWLFGRREREQYSFSLAPSDEAGQRALRGVSNRGVAIAAQALGEAALHIRDFFAMLRAETAFYVGAVALHEALVAKDVTTSFPEIVDDLNAFAAEGLCEPALALAIGSKAVPNDVDADGRDLIVITGANQGGKSTLLRAIGAAQMMAGAGLFVATQSLRLSLAPAVMTHFKREEDAAMKSGKFDEELARMSAIVDHMAPNALVLLNESFASTSEREASEIADEVIESMRAGGARIVFVTHLFEYAHRAAGRDDARALFLRAERAEDGSRPFRLTPGVPRATSFGEDLYASVFGAPAKRQEAAE</sequence>
<evidence type="ECO:0000313" key="6">
    <source>
        <dbReference type="Proteomes" id="UP000266568"/>
    </source>
</evidence>
<gene>
    <name evidence="5" type="ORF">DFR49_1239</name>
</gene>
<keyword evidence="6" id="KW-1185">Reference proteome</keyword>
<evidence type="ECO:0000259" key="4">
    <source>
        <dbReference type="SMART" id="SM00534"/>
    </source>
</evidence>
<evidence type="ECO:0000256" key="3">
    <source>
        <dbReference type="ARBA" id="ARBA00023125"/>
    </source>
</evidence>
<dbReference type="GO" id="GO:0005829">
    <property type="term" value="C:cytosol"/>
    <property type="evidence" value="ECO:0007669"/>
    <property type="project" value="TreeGrafter"/>
</dbReference>
<dbReference type="SMART" id="SM00534">
    <property type="entry name" value="MUTSac"/>
    <property type="match status" value="1"/>
</dbReference>
<dbReference type="InterPro" id="IPR000432">
    <property type="entry name" value="DNA_mismatch_repair_MutS_C"/>
</dbReference>
<dbReference type="Gene3D" id="3.40.50.300">
    <property type="entry name" value="P-loop containing nucleotide triphosphate hydrolases"/>
    <property type="match status" value="1"/>
</dbReference>
<accession>A0A397PFT2</accession>
<dbReference type="Proteomes" id="UP000266568">
    <property type="component" value="Unassembled WGS sequence"/>
</dbReference>
<dbReference type="GO" id="GO:0140664">
    <property type="term" value="F:ATP-dependent DNA damage sensor activity"/>
    <property type="evidence" value="ECO:0007669"/>
    <property type="project" value="InterPro"/>
</dbReference>
<dbReference type="GO" id="GO:0005524">
    <property type="term" value="F:ATP binding"/>
    <property type="evidence" value="ECO:0007669"/>
    <property type="project" value="UniProtKB-KW"/>
</dbReference>
<proteinExistence type="predicted"/>
<dbReference type="OrthoDB" id="9808166at2"/>
<dbReference type="PANTHER" id="PTHR11361:SF34">
    <property type="entry name" value="DNA MISMATCH REPAIR PROTEIN MSH1, MITOCHONDRIAL"/>
    <property type="match status" value="1"/>
</dbReference>
<dbReference type="RefSeq" id="WP_119034767.1">
    <property type="nucleotide sequence ID" value="NZ_QXDC01000002.1"/>
</dbReference>
<name>A0A397PFT2_9SPHN</name>